<dbReference type="PANTHER" id="PTHR22777:SF17">
    <property type="entry name" value="UPF0053 PROTEIN SLL0260"/>
    <property type="match status" value="1"/>
</dbReference>
<dbReference type="Pfam" id="PF00571">
    <property type="entry name" value="CBS"/>
    <property type="match status" value="2"/>
</dbReference>
<evidence type="ECO:0000256" key="3">
    <source>
        <dbReference type="ARBA" id="ARBA00022692"/>
    </source>
</evidence>
<evidence type="ECO:0000256" key="10">
    <source>
        <dbReference type="SAM" id="MobiDB-lite"/>
    </source>
</evidence>
<reference evidence="14 15" key="1">
    <citation type="submission" date="2018-08" db="EMBL/GenBank/DDBJ databases">
        <title>A genome reference for cultivated species of the human gut microbiota.</title>
        <authorList>
            <person name="Zou Y."/>
            <person name="Xue W."/>
            <person name="Luo G."/>
        </authorList>
    </citation>
    <scope>NUCLEOTIDE SEQUENCE [LARGE SCALE GENOMIC DNA]</scope>
    <source>
        <strain evidence="14 15">AF29-11BH</strain>
    </source>
</reference>
<name>A0A3E2UUH3_9FIRM</name>
<dbReference type="PROSITE" id="PS51371">
    <property type="entry name" value="CBS"/>
    <property type="match status" value="2"/>
</dbReference>
<evidence type="ECO:0000256" key="4">
    <source>
        <dbReference type="ARBA" id="ARBA00022737"/>
    </source>
</evidence>
<dbReference type="SUPFAM" id="SSF54631">
    <property type="entry name" value="CBS-domain pair"/>
    <property type="match status" value="1"/>
</dbReference>
<feature type="compositionally biased region" description="Basic and acidic residues" evidence="10">
    <location>
        <begin position="407"/>
        <end position="427"/>
    </location>
</feature>
<feature type="transmembrane region" description="Helical" evidence="11">
    <location>
        <begin position="61"/>
        <end position="84"/>
    </location>
</feature>
<feature type="domain" description="CBS" evidence="12">
    <location>
        <begin position="269"/>
        <end position="329"/>
    </location>
</feature>
<feature type="region of interest" description="Disordered" evidence="10">
    <location>
        <begin position="407"/>
        <end position="434"/>
    </location>
</feature>
<dbReference type="Gene3D" id="3.30.465.10">
    <property type="match status" value="1"/>
</dbReference>
<evidence type="ECO:0000313" key="14">
    <source>
        <dbReference type="EMBL" id="RGC00586.1"/>
    </source>
</evidence>
<evidence type="ECO:0000256" key="7">
    <source>
        <dbReference type="ARBA" id="ARBA00023136"/>
    </source>
</evidence>
<dbReference type="Gene3D" id="3.10.580.10">
    <property type="entry name" value="CBS-domain"/>
    <property type="match status" value="1"/>
</dbReference>
<feature type="transmembrane region" description="Helical" evidence="11">
    <location>
        <begin position="124"/>
        <end position="146"/>
    </location>
</feature>
<dbReference type="SMART" id="SM01091">
    <property type="entry name" value="CorC_HlyC"/>
    <property type="match status" value="1"/>
</dbReference>
<accession>A0A3E2UUH3</accession>
<dbReference type="AlphaFoldDB" id="A0A3E2UUH3"/>
<evidence type="ECO:0000259" key="12">
    <source>
        <dbReference type="PROSITE" id="PS51371"/>
    </source>
</evidence>
<dbReference type="InterPro" id="IPR044751">
    <property type="entry name" value="Ion_transp-like_CBS"/>
</dbReference>
<evidence type="ECO:0000313" key="15">
    <source>
        <dbReference type="Proteomes" id="UP000260783"/>
    </source>
</evidence>
<feature type="domain" description="CBS" evidence="12">
    <location>
        <begin position="206"/>
        <end position="266"/>
    </location>
</feature>
<dbReference type="SUPFAM" id="SSF56176">
    <property type="entry name" value="FAD-binding/transporter-associated domain-like"/>
    <property type="match status" value="1"/>
</dbReference>
<keyword evidence="3 9" id="KW-0812">Transmembrane</keyword>
<dbReference type="GO" id="GO:0005886">
    <property type="term" value="C:plasma membrane"/>
    <property type="evidence" value="ECO:0007669"/>
    <property type="project" value="TreeGrafter"/>
</dbReference>
<proteinExistence type="inferred from homology"/>
<evidence type="ECO:0000256" key="2">
    <source>
        <dbReference type="ARBA" id="ARBA00006337"/>
    </source>
</evidence>
<dbReference type="PROSITE" id="PS51846">
    <property type="entry name" value="CNNM"/>
    <property type="match status" value="1"/>
</dbReference>
<dbReference type="CDD" id="cd04590">
    <property type="entry name" value="CBS_pair_CorC_HlyC_assoc"/>
    <property type="match status" value="1"/>
</dbReference>
<evidence type="ECO:0000256" key="6">
    <source>
        <dbReference type="ARBA" id="ARBA00023122"/>
    </source>
</evidence>
<evidence type="ECO:0000256" key="1">
    <source>
        <dbReference type="ARBA" id="ARBA00004141"/>
    </source>
</evidence>
<keyword evidence="6 8" id="KW-0129">CBS domain</keyword>
<dbReference type="SMART" id="SM00116">
    <property type="entry name" value="CBS"/>
    <property type="match status" value="2"/>
</dbReference>
<gene>
    <name evidence="14" type="ORF">DWZ04_03860</name>
</gene>
<keyword evidence="5 9" id="KW-1133">Transmembrane helix</keyword>
<dbReference type="Pfam" id="PF01595">
    <property type="entry name" value="CNNM"/>
    <property type="match status" value="1"/>
</dbReference>
<feature type="domain" description="CNNM transmembrane" evidence="13">
    <location>
        <begin position="1"/>
        <end position="187"/>
    </location>
</feature>
<protein>
    <submittedName>
        <fullName evidence="14">HlyC/CorC family transporter</fullName>
    </submittedName>
</protein>
<dbReference type="Proteomes" id="UP000260783">
    <property type="component" value="Unassembled WGS sequence"/>
</dbReference>
<comment type="similarity">
    <text evidence="2">Belongs to the UPF0053 family.</text>
</comment>
<dbReference type="RefSeq" id="WP_117526451.1">
    <property type="nucleotide sequence ID" value="NZ_JAQCXC010000001.1"/>
</dbReference>
<feature type="transmembrane region" description="Helical" evidence="11">
    <location>
        <begin position="96"/>
        <end position="112"/>
    </location>
</feature>
<dbReference type="FunFam" id="3.10.580.10:FF:000002">
    <property type="entry name" value="Magnesium/cobalt efflux protein CorC"/>
    <property type="match status" value="1"/>
</dbReference>
<dbReference type="EMBL" id="QVEW01000003">
    <property type="protein sequence ID" value="RGC00586.1"/>
    <property type="molecule type" value="Genomic_DNA"/>
</dbReference>
<evidence type="ECO:0000256" key="5">
    <source>
        <dbReference type="ARBA" id="ARBA00022989"/>
    </source>
</evidence>
<dbReference type="InterPro" id="IPR000644">
    <property type="entry name" value="CBS_dom"/>
</dbReference>
<dbReference type="InterPro" id="IPR016169">
    <property type="entry name" value="FAD-bd_PCMH_sub2"/>
</dbReference>
<organism evidence="14 15">
    <name type="scientific">Faecalibacterium prausnitzii</name>
    <dbReference type="NCBI Taxonomy" id="853"/>
    <lineage>
        <taxon>Bacteria</taxon>
        <taxon>Bacillati</taxon>
        <taxon>Bacillota</taxon>
        <taxon>Clostridia</taxon>
        <taxon>Eubacteriales</taxon>
        <taxon>Oscillospiraceae</taxon>
        <taxon>Faecalibacterium</taxon>
    </lineage>
</organism>
<evidence type="ECO:0000259" key="13">
    <source>
        <dbReference type="PROSITE" id="PS51846"/>
    </source>
</evidence>
<dbReference type="GO" id="GO:0050660">
    <property type="term" value="F:flavin adenine dinucleotide binding"/>
    <property type="evidence" value="ECO:0007669"/>
    <property type="project" value="InterPro"/>
</dbReference>
<dbReference type="InterPro" id="IPR036318">
    <property type="entry name" value="FAD-bd_PCMH-like_sf"/>
</dbReference>
<dbReference type="InterPro" id="IPR046342">
    <property type="entry name" value="CBS_dom_sf"/>
</dbReference>
<comment type="subcellular location">
    <subcellularLocation>
        <location evidence="1">Membrane</location>
        <topology evidence="1">Multi-pass membrane protein</topology>
    </subcellularLocation>
</comment>
<evidence type="ECO:0000256" key="11">
    <source>
        <dbReference type="SAM" id="Phobius"/>
    </source>
</evidence>
<evidence type="ECO:0000256" key="8">
    <source>
        <dbReference type="PROSITE-ProRule" id="PRU00703"/>
    </source>
</evidence>
<sequence>MDDGSMTLWVALVVLVAFSAFFSASETAFSSLNQIRLKSRAEDGDTSAARVLAMAEKYDKLLSTILIGNNIVNIAAASIGTIIFTKMLGAERGATVSTMVLTVVVLIFGEVTPKSLAKEMPETVATAVAPALSLLLLVFTPLTWLFSQWKRLLGHFVHSTEEDTITEGELMTMVSEAENDGELTDRESELIRSAIEFDDVEVEEILTPRVDVIAVEDDMPLEEVAQTFAESGYSRLPVYHDTIDNIIGVVHEKDFYMARLKKEVKLEELVKPTLYTTGSTQISQLLRTLREQHHHMAVVVDEYGGTEGIITLEDILEELVGEIWDEHDEVTEDFRKQSDGSWIVLGSAGVDDLYERLGLPEDEDIDSNTVNGLVQEKTCRLPKVGDRFTLGGYDGVVTRTAKRRVTEVRLTPAEKPDTKKDEEEKGHFGRMTSK</sequence>
<evidence type="ECO:0000256" key="9">
    <source>
        <dbReference type="PROSITE-ProRule" id="PRU01193"/>
    </source>
</evidence>
<keyword evidence="4" id="KW-0677">Repeat</keyword>
<dbReference type="InterPro" id="IPR005170">
    <property type="entry name" value="Transptr-assoc_dom"/>
</dbReference>
<dbReference type="InterPro" id="IPR002550">
    <property type="entry name" value="CNNM"/>
</dbReference>
<dbReference type="PANTHER" id="PTHR22777">
    <property type="entry name" value="HEMOLYSIN-RELATED"/>
    <property type="match status" value="1"/>
</dbReference>
<keyword evidence="7 9" id="KW-0472">Membrane</keyword>
<comment type="caution">
    <text evidence="14">The sequence shown here is derived from an EMBL/GenBank/DDBJ whole genome shotgun (WGS) entry which is preliminary data.</text>
</comment>
<dbReference type="Pfam" id="PF03471">
    <property type="entry name" value="CorC_HlyC"/>
    <property type="match status" value="1"/>
</dbReference>